<feature type="transmembrane region" description="Helical" evidence="7">
    <location>
        <begin position="178"/>
        <end position="203"/>
    </location>
</feature>
<feature type="transmembrane region" description="Helical" evidence="7">
    <location>
        <begin position="327"/>
        <end position="352"/>
    </location>
</feature>
<feature type="region of interest" description="Disordered" evidence="6">
    <location>
        <begin position="544"/>
        <end position="615"/>
    </location>
</feature>
<sequence length="615" mass="69720">MSSEIPHWNAVQFVIICVYTCFLSFFQSPHGGLSVVAVYISLLVLGIPVIFVQLKLGSYLQTSMLSMFTKFFPIWKGLGYTALIDLYIMLVTYAPLVAQLGTYAFIAIAEDDYLWSDCNKVKHFTQKNEMCSVNKPLRRSMGQTPRRPEELFYTIFDGVSKLLTRNLRKERRDRDREAIVAAVLFLLGPGAVCCLLTVLGYGYHHLDNDDTVEYLKNLYVFKDSDDEHIFTIWTDSFKLLTYTFPLWTAICCTMGKLCGRSRKLRNLTWVMMLVVFLLVSQLPNLAMAPFLGNLYKKKPDYIQYSYGLGRLMWQMPAAFTELNVPKAYALVFFISAFLFSFMFLCVGTLTIVDNIVDAIKKSLSCQSCNRITISIFVTFIVAVSALGIGSLQTMEVGHYVFLLITQSMDKLRYPYIFLLGVGLLVVYVKQNFGLIERIVMGCWFSVACIVCSAIWQYDLYDEWDKNSNRVSYDELSWPRSGYFPGDEWTWVSWSLAAFPYVGILLGTIHACFTACHRGGSPVDEEVVDSSCCRKLCCGTSQRVREQTGDDFGPPPLLPSEPSAPPYMYSYMENGGGGGGGGNGRGDDHYHMDHYKLDYDPPESEPLTHHDRSTRI</sequence>
<evidence type="ECO:0000256" key="2">
    <source>
        <dbReference type="ARBA" id="ARBA00022448"/>
    </source>
</evidence>
<gene>
    <name evidence="8" type="ORF">PoB_007428300</name>
</gene>
<keyword evidence="2" id="KW-0813">Transport</keyword>
<dbReference type="EMBL" id="BLXT01008342">
    <property type="protein sequence ID" value="GFO47778.1"/>
    <property type="molecule type" value="Genomic_DNA"/>
</dbReference>
<feature type="transmembrane region" description="Helical" evidence="7">
    <location>
        <begin position="33"/>
        <end position="54"/>
    </location>
</feature>
<feature type="compositionally biased region" description="Basic and acidic residues" evidence="6">
    <location>
        <begin position="584"/>
        <end position="598"/>
    </location>
</feature>
<keyword evidence="5 7" id="KW-0472">Membrane</keyword>
<evidence type="ECO:0000256" key="6">
    <source>
        <dbReference type="SAM" id="MobiDB-lite"/>
    </source>
</evidence>
<comment type="caution">
    <text evidence="8">The sequence shown here is derived from an EMBL/GenBank/DDBJ whole genome shotgun (WGS) entry which is preliminary data.</text>
</comment>
<evidence type="ECO:0000313" key="9">
    <source>
        <dbReference type="Proteomes" id="UP000735302"/>
    </source>
</evidence>
<feature type="transmembrane region" description="Helical" evidence="7">
    <location>
        <begin position="411"/>
        <end position="428"/>
    </location>
</feature>
<feature type="transmembrane region" description="Helical" evidence="7">
    <location>
        <begin position="74"/>
        <end position="96"/>
    </location>
</feature>
<dbReference type="PROSITE" id="PS50267">
    <property type="entry name" value="NA_NEUROTRAN_SYMP_3"/>
    <property type="match status" value="1"/>
</dbReference>
<evidence type="ECO:0000256" key="1">
    <source>
        <dbReference type="ARBA" id="ARBA00004141"/>
    </source>
</evidence>
<feature type="transmembrane region" description="Helical" evidence="7">
    <location>
        <begin position="373"/>
        <end position="391"/>
    </location>
</feature>
<keyword evidence="9" id="KW-1185">Reference proteome</keyword>
<dbReference type="Proteomes" id="UP000735302">
    <property type="component" value="Unassembled WGS sequence"/>
</dbReference>
<dbReference type="InterPro" id="IPR037272">
    <property type="entry name" value="SNS_sf"/>
</dbReference>
<feature type="transmembrane region" description="Helical" evidence="7">
    <location>
        <begin position="239"/>
        <end position="257"/>
    </location>
</feature>
<evidence type="ECO:0000256" key="4">
    <source>
        <dbReference type="ARBA" id="ARBA00022989"/>
    </source>
</evidence>
<accession>A0AAV4DU09</accession>
<reference evidence="8 9" key="1">
    <citation type="journal article" date="2021" name="Elife">
        <title>Chloroplast acquisition without the gene transfer in kleptoplastic sea slugs, Plakobranchus ocellatus.</title>
        <authorList>
            <person name="Maeda T."/>
            <person name="Takahashi S."/>
            <person name="Yoshida T."/>
            <person name="Shimamura S."/>
            <person name="Takaki Y."/>
            <person name="Nagai Y."/>
            <person name="Toyoda A."/>
            <person name="Suzuki Y."/>
            <person name="Arimoto A."/>
            <person name="Ishii H."/>
            <person name="Satoh N."/>
            <person name="Nishiyama T."/>
            <person name="Hasebe M."/>
            <person name="Maruyama T."/>
            <person name="Minagawa J."/>
            <person name="Obokata J."/>
            <person name="Shigenobu S."/>
        </authorList>
    </citation>
    <scope>NUCLEOTIDE SEQUENCE [LARGE SCALE GENOMIC DNA]</scope>
</reference>
<feature type="transmembrane region" description="Helical" evidence="7">
    <location>
        <begin position="6"/>
        <end position="26"/>
    </location>
</feature>
<proteinExistence type="predicted"/>
<feature type="compositionally biased region" description="Basic and acidic residues" evidence="6">
    <location>
        <begin position="605"/>
        <end position="615"/>
    </location>
</feature>
<evidence type="ECO:0000256" key="7">
    <source>
        <dbReference type="SAM" id="Phobius"/>
    </source>
</evidence>
<feature type="compositionally biased region" description="Pro residues" evidence="6">
    <location>
        <begin position="552"/>
        <end position="564"/>
    </location>
</feature>
<evidence type="ECO:0000256" key="5">
    <source>
        <dbReference type="ARBA" id="ARBA00023136"/>
    </source>
</evidence>
<feature type="transmembrane region" description="Helical" evidence="7">
    <location>
        <begin position="440"/>
        <end position="457"/>
    </location>
</feature>
<dbReference type="PANTHER" id="PTHR11616">
    <property type="entry name" value="SODIUM/CHLORIDE DEPENDENT TRANSPORTER"/>
    <property type="match status" value="1"/>
</dbReference>
<comment type="subcellular location">
    <subcellularLocation>
        <location evidence="1">Membrane</location>
        <topology evidence="1">Multi-pass membrane protein</topology>
    </subcellularLocation>
</comment>
<feature type="transmembrane region" description="Helical" evidence="7">
    <location>
        <begin position="269"/>
        <end position="291"/>
    </location>
</feature>
<protein>
    <submittedName>
        <fullName evidence="8">Sodium-and chloride-dependent glycine transporter 1</fullName>
    </submittedName>
</protein>
<keyword evidence="3 7" id="KW-0812">Transmembrane</keyword>
<feature type="compositionally biased region" description="Gly residues" evidence="6">
    <location>
        <begin position="573"/>
        <end position="583"/>
    </location>
</feature>
<organism evidence="8 9">
    <name type="scientific">Plakobranchus ocellatus</name>
    <dbReference type="NCBI Taxonomy" id="259542"/>
    <lineage>
        <taxon>Eukaryota</taxon>
        <taxon>Metazoa</taxon>
        <taxon>Spiralia</taxon>
        <taxon>Lophotrochozoa</taxon>
        <taxon>Mollusca</taxon>
        <taxon>Gastropoda</taxon>
        <taxon>Heterobranchia</taxon>
        <taxon>Euthyneura</taxon>
        <taxon>Panpulmonata</taxon>
        <taxon>Sacoglossa</taxon>
        <taxon>Placobranchoidea</taxon>
        <taxon>Plakobranchidae</taxon>
        <taxon>Plakobranchus</taxon>
    </lineage>
</organism>
<dbReference type="PANTHER" id="PTHR11616:SF240">
    <property type="entry name" value="BLOATED TUBULES, ISOFORM B-RELATED"/>
    <property type="match status" value="1"/>
</dbReference>
<dbReference type="Pfam" id="PF00209">
    <property type="entry name" value="SNF"/>
    <property type="match status" value="1"/>
</dbReference>
<feature type="transmembrane region" description="Helical" evidence="7">
    <location>
        <begin position="490"/>
        <end position="512"/>
    </location>
</feature>
<evidence type="ECO:0000313" key="8">
    <source>
        <dbReference type="EMBL" id="GFO47778.1"/>
    </source>
</evidence>
<dbReference type="SUPFAM" id="SSF161070">
    <property type="entry name" value="SNF-like"/>
    <property type="match status" value="1"/>
</dbReference>
<dbReference type="GO" id="GO:0035725">
    <property type="term" value="P:sodium ion transmembrane transport"/>
    <property type="evidence" value="ECO:0007669"/>
    <property type="project" value="TreeGrafter"/>
</dbReference>
<keyword evidence="4 7" id="KW-1133">Transmembrane helix</keyword>
<name>A0AAV4DU09_9GAST</name>
<dbReference type="InterPro" id="IPR000175">
    <property type="entry name" value="Na/ntran_symport"/>
</dbReference>
<evidence type="ECO:0000256" key="3">
    <source>
        <dbReference type="ARBA" id="ARBA00022692"/>
    </source>
</evidence>
<dbReference type="AlphaFoldDB" id="A0AAV4DU09"/>
<dbReference type="GO" id="GO:0005886">
    <property type="term" value="C:plasma membrane"/>
    <property type="evidence" value="ECO:0007669"/>
    <property type="project" value="TreeGrafter"/>
</dbReference>